<proteinExistence type="predicted"/>
<dbReference type="EMBL" id="CABFNP030001198">
    <property type="protein sequence ID" value="CAI6092219.1"/>
    <property type="molecule type" value="Genomic_DNA"/>
</dbReference>
<keyword evidence="2" id="KW-1185">Reference proteome</keyword>
<dbReference type="InterPro" id="IPR036318">
    <property type="entry name" value="FAD-bd_PCMH-like_sf"/>
</dbReference>
<dbReference type="GO" id="GO:0050660">
    <property type="term" value="F:flavin adenine dinucleotide binding"/>
    <property type="evidence" value="ECO:0007669"/>
    <property type="project" value="InterPro"/>
</dbReference>
<sequence length="176" mass="19255">MPRKLANLNVPESVWASLNEKVSGRLHAGRPYGLPCFETYQNSTGTFPNTPDSARCATIQSGLTKSDTLVAEFDSYHSASFGSCMATGEHCTLSPSILENPKQGTCHQGSVPDYYVEVAGVEDIQAALGFANEHDLPIIITKNTYKGRSATTNTFRIWTQNLRPEIKLDEQLTLEG</sequence>
<name>A0AA35Q6N8_9HYPO</name>
<dbReference type="AlphaFoldDB" id="A0AA35Q6N8"/>
<evidence type="ECO:0000313" key="1">
    <source>
        <dbReference type="EMBL" id="CAI6092219.1"/>
    </source>
</evidence>
<accession>A0AA35Q6N8</accession>
<protein>
    <submittedName>
        <fullName evidence="1">Uncharacterized protein</fullName>
    </submittedName>
</protein>
<gene>
    <name evidence="1" type="ORF">CCHLO57077_00011234</name>
</gene>
<reference evidence="1" key="1">
    <citation type="submission" date="2023-01" db="EMBL/GenBank/DDBJ databases">
        <authorList>
            <person name="Piombo E."/>
        </authorList>
    </citation>
    <scope>NUCLEOTIDE SEQUENCE</scope>
</reference>
<evidence type="ECO:0000313" key="2">
    <source>
        <dbReference type="Proteomes" id="UP001160390"/>
    </source>
</evidence>
<organism evidence="1 2">
    <name type="scientific">Clonostachys chloroleuca</name>
    <dbReference type="NCBI Taxonomy" id="1926264"/>
    <lineage>
        <taxon>Eukaryota</taxon>
        <taxon>Fungi</taxon>
        <taxon>Dikarya</taxon>
        <taxon>Ascomycota</taxon>
        <taxon>Pezizomycotina</taxon>
        <taxon>Sordariomycetes</taxon>
        <taxon>Hypocreomycetidae</taxon>
        <taxon>Hypocreales</taxon>
        <taxon>Bionectriaceae</taxon>
        <taxon>Clonostachys</taxon>
    </lineage>
</organism>
<dbReference type="SUPFAM" id="SSF56176">
    <property type="entry name" value="FAD-binding/transporter-associated domain-like"/>
    <property type="match status" value="1"/>
</dbReference>
<dbReference type="Proteomes" id="UP001160390">
    <property type="component" value="Unassembled WGS sequence"/>
</dbReference>
<comment type="caution">
    <text evidence="1">The sequence shown here is derived from an EMBL/GenBank/DDBJ whole genome shotgun (WGS) entry which is preliminary data.</text>
</comment>